<dbReference type="AlphaFoldDB" id="A0A5C3MKK8"/>
<dbReference type="OrthoDB" id="5374328at2759"/>
<dbReference type="GO" id="GO:0006355">
    <property type="term" value="P:regulation of DNA-templated transcription"/>
    <property type="evidence" value="ECO:0007669"/>
    <property type="project" value="InterPro"/>
</dbReference>
<dbReference type="EMBL" id="ML213550">
    <property type="protein sequence ID" value="TFK45243.1"/>
    <property type="molecule type" value="Genomic_DNA"/>
</dbReference>
<dbReference type="STRING" id="5364.A0A5C3MKK8"/>
<evidence type="ECO:0000313" key="4">
    <source>
        <dbReference type="EMBL" id="TFK45243.1"/>
    </source>
</evidence>
<feature type="compositionally biased region" description="Low complexity" evidence="2">
    <location>
        <begin position="77"/>
        <end position="87"/>
    </location>
</feature>
<protein>
    <recommendedName>
        <fullName evidence="3">Hap4 transcription factor heteromerisation domain-containing protein</fullName>
    </recommendedName>
</protein>
<keyword evidence="1" id="KW-0539">Nucleus</keyword>
<evidence type="ECO:0000256" key="1">
    <source>
        <dbReference type="ARBA" id="ARBA00023242"/>
    </source>
</evidence>
<organism evidence="4 5">
    <name type="scientific">Heliocybe sulcata</name>
    <dbReference type="NCBI Taxonomy" id="5364"/>
    <lineage>
        <taxon>Eukaryota</taxon>
        <taxon>Fungi</taxon>
        <taxon>Dikarya</taxon>
        <taxon>Basidiomycota</taxon>
        <taxon>Agaricomycotina</taxon>
        <taxon>Agaricomycetes</taxon>
        <taxon>Gloeophyllales</taxon>
        <taxon>Gloeophyllaceae</taxon>
        <taxon>Heliocybe</taxon>
    </lineage>
</organism>
<feature type="domain" description="Hap4 transcription factor heteromerisation" evidence="3">
    <location>
        <begin position="56"/>
        <end position="71"/>
    </location>
</feature>
<accession>A0A5C3MKK8</accession>
<evidence type="ECO:0000256" key="2">
    <source>
        <dbReference type="SAM" id="MobiDB-lite"/>
    </source>
</evidence>
<gene>
    <name evidence="4" type="ORF">OE88DRAFT_1740469</name>
</gene>
<dbReference type="Pfam" id="PF10297">
    <property type="entry name" value="Hap4_Hap_bind"/>
    <property type="match status" value="1"/>
</dbReference>
<feature type="region of interest" description="Disordered" evidence="2">
    <location>
        <begin position="57"/>
        <end position="87"/>
    </location>
</feature>
<name>A0A5C3MKK8_9AGAM</name>
<evidence type="ECO:0000313" key="5">
    <source>
        <dbReference type="Proteomes" id="UP000305948"/>
    </source>
</evidence>
<proteinExistence type="predicted"/>
<sequence length="315" mass="34726">MDSTSTGRGDSLQVHDRSWTSHPYNHPPPRPPPHHAHELRTPLPIVASSGTLWATASKDWVIPAKPKPGRKYKKDAPLQPQEEPEQRPTCPELVSHQLHFVPSCADLDDRAAQRAFREHNQSQLAKLQARVQQYEQGEIERNMALLNIAKRLKEEDEKLNFCRNYPAQKKPKYSTNPLGIPSHVPPLMTSYLPSLSSAVSSPDSSGSSISMPTPHESSLFSTHLPTLAALLDPPSSSFVFECGCCSSEASCVCCKLAIHPLPDKVTTDPLKLEPADPVDAPLPISILDDLLSYQPPVPLRHRTVASTPVFQSPHP</sequence>
<dbReference type="CDD" id="cd14688">
    <property type="entry name" value="bZIP_YAP"/>
    <property type="match status" value="1"/>
</dbReference>
<dbReference type="GO" id="GO:0005634">
    <property type="term" value="C:nucleus"/>
    <property type="evidence" value="ECO:0007669"/>
    <property type="project" value="InterPro"/>
</dbReference>
<reference evidence="4 5" key="1">
    <citation type="journal article" date="2019" name="Nat. Ecol. Evol.">
        <title>Megaphylogeny resolves global patterns of mushroom evolution.</title>
        <authorList>
            <person name="Varga T."/>
            <person name="Krizsan K."/>
            <person name="Foldi C."/>
            <person name="Dima B."/>
            <person name="Sanchez-Garcia M."/>
            <person name="Sanchez-Ramirez S."/>
            <person name="Szollosi G.J."/>
            <person name="Szarkandi J.G."/>
            <person name="Papp V."/>
            <person name="Albert L."/>
            <person name="Andreopoulos W."/>
            <person name="Angelini C."/>
            <person name="Antonin V."/>
            <person name="Barry K.W."/>
            <person name="Bougher N.L."/>
            <person name="Buchanan P."/>
            <person name="Buyck B."/>
            <person name="Bense V."/>
            <person name="Catcheside P."/>
            <person name="Chovatia M."/>
            <person name="Cooper J."/>
            <person name="Damon W."/>
            <person name="Desjardin D."/>
            <person name="Finy P."/>
            <person name="Geml J."/>
            <person name="Haridas S."/>
            <person name="Hughes K."/>
            <person name="Justo A."/>
            <person name="Karasinski D."/>
            <person name="Kautmanova I."/>
            <person name="Kiss B."/>
            <person name="Kocsube S."/>
            <person name="Kotiranta H."/>
            <person name="LaButti K.M."/>
            <person name="Lechner B.E."/>
            <person name="Liimatainen K."/>
            <person name="Lipzen A."/>
            <person name="Lukacs Z."/>
            <person name="Mihaltcheva S."/>
            <person name="Morgado L.N."/>
            <person name="Niskanen T."/>
            <person name="Noordeloos M.E."/>
            <person name="Ohm R.A."/>
            <person name="Ortiz-Santana B."/>
            <person name="Ovrebo C."/>
            <person name="Racz N."/>
            <person name="Riley R."/>
            <person name="Savchenko A."/>
            <person name="Shiryaev A."/>
            <person name="Soop K."/>
            <person name="Spirin V."/>
            <person name="Szebenyi C."/>
            <person name="Tomsovsky M."/>
            <person name="Tulloss R.E."/>
            <person name="Uehling J."/>
            <person name="Grigoriev I.V."/>
            <person name="Vagvolgyi C."/>
            <person name="Papp T."/>
            <person name="Martin F.M."/>
            <person name="Miettinen O."/>
            <person name="Hibbett D.S."/>
            <person name="Nagy L.G."/>
        </authorList>
    </citation>
    <scope>NUCLEOTIDE SEQUENCE [LARGE SCALE GENOMIC DNA]</scope>
    <source>
        <strain evidence="4 5">OMC1185</strain>
    </source>
</reference>
<dbReference type="InterPro" id="IPR018287">
    <property type="entry name" value="Hap4_TF_heteromerisation"/>
</dbReference>
<dbReference type="Proteomes" id="UP000305948">
    <property type="component" value="Unassembled WGS sequence"/>
</dbReference>
<keyword evidence="5" id="KW-1185">Reference proteome</keyword>
<feature type="region of interest" description="Disordered" evidence="2">
    <location>
        <begin position="1"/>
        <end position="43"/>
    </location>
</feature>
<evidence type="ECO:0000259" key="3">
    <source>
        <dbReference type="Pfam" id="PF10297"/>
    </source>
</evidence>